<dbReference type="PANTHER" id="PTHR11188:SF144">
    <property type="entry name" value="ARRESTIN C-TERMINAL-LIKE DOMAIN-CONTAINING PROTEIN"/>
    <property type="match status" value="1"/>
</dbReference>
<feature type="compositionally biased region" description="Gly residues" evidence="2">
    <location>
        <begin position="581"/>
        <end position="595"/>
    </location>
</feature>
<evidence type="ECO:0000313" key="4">
    <source>
        <dbReference type="EMBL" id="CAI9739250.1"/>
    </source>
</evidence>
<evidence type="ECO:0000259" key="3">
    <source>
        <dbReference type="SMART" id="SM01017"/>
    </source>
</evidence>
<proteinExistence type="inferred from homology"/>
<gene>
    <name evidence="4" type="ORF">OCTVUL_1B002437</name>
</gene>
<feature type="domain" description="Arrestin C-terminal-like" evidence="3">
    <location>
        <begin position="254"/>
        <end position="389"/>
    </location>
</feature>
<dbReference type="Proteomes" id="UP001162480">
    <property type="component" value="Chromosome 23"/>
</dbReference>
<feature type="compositionally biased region" description="Basic and acidic residues" evidence="2">
    <location>
        <begin position="540"/>
        <end position="552"/>
    </location>
</feature>
<dbReference type="PANTHER" id="PTHR11188">
    <property type="entry name" value="ARRESTIN DOMAIN CONTAINING PROTEIN"/>
    <property type="match status" value="1"/>
</dbReference>
<dbReference type="EMBL" id="OX597836">
    <property type="protein sequence ID" value="CAI9739250.1"/>
    <property type="molecule type" value="Genomic_DNA"/>
</dbReference>
<evidence type="ECO:0000313" key="5">
    <source>
        <dbReference type="Proteomes" id="UP001162480"/>
    </source>
</evidence>
<reference evidence="4" key="1">
    <citation type="submission" date="2023-08" db="EMBL/GenBank/DDBJ databases">
        <authorList>
            <person name="Alioto T."/>
            <person name="Alioto T."/>
            <person name="Gomez Garrido J."/>
        </authorList>
    </citation>
    <scope>NUCLEOTIDE SEQUENCE</scope>
</reference>
<keyword evidence="5" id="KW-1185">Reference proteome</keyword>
<feature type="region of interest" description="Disordered" evidence="2">
    <location>
        <begin position="535"/>
        <end position="667"/>
    </location>
</feature>
<dbReference type="InterPro" id="IPR014752">
    <property type="entry name" value="Arrestin-like_C"/>
</dbReference>
<dbReference type="InterPro" id="IPR050357">
    <property type="entry name" value="Arrestin_domain-protein"/>
</dbReference>
<dbReference type="AlphaFoldDB" id="A0AA36FHU6"/>
<dbReference type="GO" id="GO:0005737">
    <property type="term" value="C:cytoplasm"/>
    <property type="evidence" value="ECO:0007669"/>
    <property type="project" value="TreeGrafter"/>
</dbReference>
<feature type="domain" description="Arrestin C-terminal-like" evidence="3">
    <location>
        <begin position="79"/>
        <end position="231"/>
    </location>
</feature>
<feature type="compositionally biased region" description="Basic and acidic residues" evidence="2">
    <location>
        <begin position="458"/>
        <end position="489"/>
    </location>
</feature>
<dbReference type="SUPFAM" id="SSF81296">
    <property type="entry name" value="E set domains"/>
    <property type="match status" value="2"/>
</dbReference>
<evidence type="ECO:0000256" key="2">
    <source>
        <dbReference type="SAM" id="MobiDB-lite"/>
    </source>
</evidence>
<protein>
    <submittedName>
        <fullName evidence="4">Domain-containing 3-like</fullName>
    </submittedName>
</protein>
<accession>A0AA36FHU6</accession>
<feature type="region of interest" description="Disordered" evidence="2">
    <location>
        <begin position="454"/>
        <end position="495"/>
    </location>
</feature>
<dbReference type="InterPro" id="IPR011021">
    <property type="entry name" value="Arrestin-like_N"/>
</dbReference>
<dbReference type="Gene3D" id="2.60.40.640">
    <property type="match status" value="2"/>
</dbReference>
<name>A0AA36FHU6_OCTVU</name>
<dbReference type="InterPro" id="IPR014756">
    <property type="entry name" value="Ig_E-set"/>
</dbReference>
<comment type="similarity">
    <text evidence="1">Belongs to the arrestin family.</text>
</comment>
<dbReference type="Pfam" id="PF00339">
    <property type="entry name" value="Arrestin_N"/>
    <property type="match status" value="1"/>
</dbReference>
<dbReference type="GO" id="GO:0015031">
    <property type="term" value="P:protein transport"/>
    <property type="evidence" value="ECO:0007669"/>
    <property type="project" value="TreeGrafter"/>
</dbReference>
<organism evidence="4 5">
    <name type="scientific">Octopus vulgaris</name>
    <name type="common">Common octopus</name>
    <dbReference type="NCBI Taxonomy" id="6645"/>
    <lineage>
        <taxon>Eukaryota</taxon>
        <taxon>Metazoa</taxon>
        <taxon>Spiralia</taxon>
        <taxon>Lophotrochozoa</taxon>
        <taxon>Mollusca</taxon>
        <taxon>Cephalopoda</taxon>
        <taxon>Coleoidea</taxon>
        <taxon>Octopodiformes</taxon>
        <taxon>Octopoda</taxon>
        <taxon>Incirrata</taxon>
        <taxon>Octopodidae</taxon>
        <taxon>Octopus</taxon>
    </lineage>
</organism>
<dbReference type="SMART" id="SM01017">
    <property type="entry name" value="Arrestin_C"/>
    <property type="match status" value="2"/>
</dbReference>
<sequence>MKLGQSNWVSDIWTFKLERNLSSSSLLCFQGDRYYDETGLRCPIEVSAIQKNRVVFCICENTQQILQRPTKTSNLKVSTQDTMDYISKFDIELDRDIYYAGEKLTGHIVVQNIENLKVQGIRLTLRGKVHIEWKIMRTGERRTVKQDHYYIDDKTVIWGKDKNEEGSVPILPRGNHRYPFQFQLPESALPCSFESKMATIRYYLRVVIDMPYASSPQGIKYFTIIGPHIDCMDERFLSPQEAQDKNNNCCFCCGTGPLVLKATLDRSGYCCGENIRLKAEIQNNSDENVWLVCKLMQYVQFFINKGVLGLNKDTSHKVFEVEGSSVAPFTTARIDDLSQQLQVPVMPPTLLHVCQNVEIFYSLKVYLHMEKTGDVLHIEFPITIGTVPFRIPNSPAPEVRYENAVSHVEGGIYISSEFQFGGVYMGDEDEHTEEVVLYRPVYVCVPHAKLSHSNSALSDKKDKDQISKDSSKEKLKAEEQTKPATKGEEATVTNSEEIVNLKDTVSSDTTDKISYAMKEVAKVNVEASVISETSAADVDVTSKEDKSGDAVEKVAVSSEQTGEAVSVDKGAVKTSNSSSKSGGGDADGGGGGSGGVEDLATPNAVHLVSVESEPQAASSRKTDVNSIHLSNDNSQIDHSETAQKTSVEGETLVKENSKTATEAIIPS</sequence>
<feature type="compositionally biased region" description="Polar residues" evidence="2">
    <location>
        <begin position="615"/>
        <end position="634"/>
    </location>
</feature>
<evidence type="ECO:0000256" key="1">
    <source>
        <dbReference type="ARBA" id="ARBA00005298"/>
    </source>
</evidence>
<dbReference type="Pfam" id="PF02752">
    <property type="entry name" value="Arrestin_C"/>
    <property type="match status" value="1"/>
</dbReference>
<dbReference type="InterPro" id="IPR011022">
    <property type="entry name" value="Arrestin_C-like"/>
</dbReference>